<comment type="caution">
    <text evidence="6">The sequence shown here is derived from an EMBL/GenBank/DDBJ whole genome shotgun (WGS) entry which is preliminary data.</text>
</comment>
<accession>A0ABY3N1T4</accession>
<dbReference type="Pfam" id="PF00149">
    <property type="entry name" value="Metallophos"/>
    <property type="match status" value="1"/>
</dbReference>
<evidence type="ECO:0000259" key="5">
    <source>
        <dbReference type="Pfam" id="PF00149"/>
    </source>
</evidence>
<dbReference type="SUPFAM" id="SSF56300">
    <property type="entry name" value="Metallo-dependent phosphatases"/>
    <property type="match status" value="1"/>
</dbReference>
<keyword evidence="2" id="KW-0378">Hydrolase</keyword>
<evidence type="ECO:0000313" key="6">
    <source>
        <dbReference type="EMBL" id="TYK67430.1"/>
    </source>
</evidence>
<dbReference type="Proteomes" id="UP000815846">
    <property type="component" value="Unassembled WGS sequence"/>
</dbReference>
<dbReference type="InterPro" id="IPR029052">
    <property type="entry name" value="Metallo-depent_PP-like"/>
</dbReference>
<proteinExistence type="inferred from homology"/>
<organism evidence="6 7">
    <name type="scientific">Colwellia echini</name>
    <dbReference type="NCBI Taxonomy" id="1982103"/>
    <lineage>
        <taxon>Bacteria</taxon>
        <taxon>Pseudomonadati</taxon>
        <taxon>Pseudomonadota</taxon>
        <taxon>Gammaproteobacteria</taxon>
        <taxon>Alteromonadales</taxon>
        <taxon>Colwelliaceae</taxon>
        <taxon>Colwellia</taxon>
    </lineage>
</organism>
<dbReference type="EMBL" id="PJAI02000001">
    <property type="protein sequence ID" value="TYK67430.1"/>
    <property type="molecule type" value="Genomic_DNA"/>
</dbReference>
<dbReference type="InterPro" id="IPR004843">
    <property type="entry name" value="Calcineurin-like_PHP"/>
</dbReference>
<comment type="similarity">
    <text evidence="4">Belongs to the cyclic nucleotide phosphodiesterase class-III family.</text>
</comment>
<gene>
    <name evidence="6" type="ORF">CWS31_002580</name>
</gene>
<dbReference type="RefSeq" id="WP_101343536.1">
    <property type="nucleotide sequence ID" value="NZ_PJAI02000001.1"/>
</dbReference>
<dbReference type="Gene3D" id="3.60.21.10">
    <property type="match status" value="1"/>
</dbReference>
<keyword evidence="1" id="KW-0479">Metal-binding</keyword>
<protein>
    <submittedName>
        <fullName evidence="6">3',5'-cyclic-nucleotide phosphodiesterase</fullName>
    </submittedName>
</protein>
<evidence type="ECO:0000256" key="2">
    <source>
        <dbReference type="ARBA" id="ARBA00022801"/>
    </source>
</evidence>
<sequence length="264" mass="29369">MYANETQAFKELPVVIAQITDCHLFADKSGLHFGQNVYANLTKVLLEIADNSSINCLFFTGDLSQDHSEKSYQNFADCVDECGITLPVYYLAGNHDDPVLMAKYLSGTPFQANKTINLQNWQIQLVDSKTQTPSGLVSEQALSTLKNAIAEDKHQLLMMHHHPIDVGYFIDKHGLQNKDEFWQVLDQYSNIKGIACGHVHNAMTLTSSTRQAVTLHTCPATSVQFDPNIKGVGILAQGPAYQLFTLYFEGKLVNDVVQLAFVEN</sequence>
<dbReference type="PANTHER" id="PTHR42988">
    <property type="entry name" value="PHOSPHOHYDROLASE"/>
    <property type="match status" value="1"/>
</dbReference>
<dbReference type="PANTHER" id="PTHR42988:SF2">
    <property type="entry name" value="CYCLIC NUCLEOTIDE PHOSPHODIESTERASE CBUA0032-RELATED"/>
    <property type="match status" value="1"/>
</dbReference>
<keyword evidence="3" id="KW-0408">Iron</keyword>
<evidence type="ECO:0000256" key="4">
    <source>
        <dbReference type="ARBA" id="ARBA00025742"/>
    </source>
</evidence>
<evidence type="ECO:0000256" key="1">
    <source>
        <dbReference type="ARBA" id="ARBA00022723"/>
    </source>
</evidence>
<evidence type="ECO:0000256" key="3">
    <source>
        <dbReference type="ARBA" id="ARBA00023004"/>
    </source>
</evidence>
<name>A0ABY3N1T4_9GAMM</name>
<evidence type="ECO:0000313" key="7">
    <source>
        <dbReference type="Proteomes" id="UP000815846"/>
    </source>
</evidence>
<feature type="domain" description="Calcineurin-like phosphoesterase" evidence="5">
    <location>
        <begin position="16"/>
        <end position="201"/>
    </location>
</feature>
<reference evidence="6 7" key="1">
    <citation type="submission" date="2019-08" db="EMBL/GenBank/DDBJ databases">
        <title>Microbe sample from Colwellia echini.</title>
        <authorList>
            <person name="Christiansen L."/>
            <person name="Pathiraja D."/>
            <person name="Schultz-Johansen M."/>
            <person name="Choi I.-G."/>
            <person name="Stougaard P."/>
        </authorList>
    </citation>
    <scope>NUCLEOTIDE SEQUENCE [LARGE SCALE GENOMIC DNA]</scope>
    <source>
        <strain evidence="6 7">A3</strain>
    </source>
</reference>
<dbReference type="InterPro" id="IPR050884">
    <property type="entry name" value="CNP_phosphodiesterase-III"/>
</dbReference>
<keyword evidence="7" id="KW-1185">Reference proteome</keyword>